<evidence type="ECO:0000313" key="1">
    <source>
        <dbReference type="EMBL" id="CCF34957.1"/>
    </source>
</evidence>
<dbReference type="KEGG" id="chig:CH63R_14449"/>
<sequence length="288" mass="31513">MAQQDAGVRFCHSLVSQLNLPGAAATCFDREVLATLEPFSTTHKVVFCTVVSIRSELDRILGDLNPAWVTVTFILHCGFQKLEDWQDGKASQTETTHFRHENGRERYPGSLVWQMALQPPGGEANVKPQRLGLQHFRCDTVTVSATSPPLNNGPTMAGCYRTFFHRRLREAVEALNGLKYPGDPNRPGVRLAASDNPVELPPANTAGRDYLIGSAAHPLAALIAFGLVYKASPSAREPARPTWALDTNENGIQVPAPFVLFGPDMEWLREAVRQSGWDPTPSSQSAGL</sequence>
<evidence type="ECO:0000313" key="3">
    <source>
        <dbReference type="Proteomes" id="UP000007174"/>
    </source>
</evidence>
<protein>
    <submittedName>
        <fullName evidence="1">Uncharacterized protein</fullName>
    </submittedName>
</protein>
<dbReference type="EMBL" id="CACQ02001346">
    <property type="protein sequence ID" value="CCF34957.1"/>
    <property type="molecule type" value="Genomic_DNA"/>
</dbReference>
<accession>H1V405</accession>
<organism evidence="1 3">
    <name type="scientific">Colletotrichum higginsianum (strain IMI 349063)</name>
    <name type="common">Crucifer anthracnose fungus</name>
    <dbReference type="NCBI Taxonomy" id="759273"/>
    <lineage>
        <taxon>Eukaryota</taxon>
        <taxon>Fungi</taxon>
        <taxon>Dikarya</taxon>
        <taxon>Ascomycota</taxon>
        <taxon>Pezizomycotina</taxon>
        <taxon>Sordariomycetes</taxon>
        <taxon>Hypocreomycetidae</taxon>
        <taxon>Glomerellales</taxon>
        <taxon>Glomerellaceae</taxon>
        <taxon>Colletotrichum</taxon>
        <taxon>Colletotrichum destructivum species complex</taxon>
    </lineage>
</organism>
<reference evidence="3" key="2">
    <citation type="journal article" date="2012" name="Nat. Genet.">
        <title>Lifestyle transitions in plant pathogenic Colletotrichum fungi deciphered by genome and transcriptome analyses.</title>
        <authorList>
            <person name="O'Connell R.J."/>
            <person name="Thon M.R."/>
            <person name="Hacquard S."/>
            <person name="Amyotte S.G."/>
            <person name="Kleemann J."/>
            <person name="Torres M.F."/>
            <person name="Damm U."/>
            <person name="Buiate E.A."/>
            <person name="Epstein L."/>
            <person name="Alkan N."/>
            <person name="Altmueller J."/>
            <person name="Alvarado-Balderrama L."/>
            <person name="Bauser C.A."/>
            <person name="Becker C."/>
            <person name="Birren B.W."/>
            <person name="Chen Z."/>
            <person name="Choi J."/>
            <person name="Crouch J.A."/>
            <person name="Duvick J.P."/>
            <person name="Farman M.A."/>
            <person name="Gan P."/>
            <person name="Heiman D."/>
            <person name="Henrissat B."/>
            <person name="Howard R.J."/>
            <person name="Kabbage M."/>
            <person name="Koch C."/>
            <person name="Kracher B."/>
            <person name="Kubo Y."/>
            <person name="Law A.D."/>
            <person name="Lebrun M.-H."/>
            <person name="Lee Y.-H."/>
            <person name="Miyara I."/>
            <person name="Moore N."/>
            <person name="Neumann U."/>
            <person name="Nordstroem K."/>
            <person name="Panaccione D.G."/>
            <person name="Panstruga R."/>
            <person name="Place M."/>
            <person name="Proctor R.H."/>
            <person name="Prusky D."/>
            <person name="Rech G."/>
            <person name="Reinhardt R."/>
            <person name="Rollins J.A."/>
            <person name="Rounsley S."/>
            <person name="Schardl C.L."/>
            <person name="Schwartz D.C."/>
            <person name="Shenoy N."/>
            <person name="Shirasu K."/>
            <person name="Sikhakolli U.R."/>
            <person name="Stueber K."/>
            <person name="Sukno S.A."/>
            <person name="Sweigard J.A."/>
            <person name="Takano Y."/>
            <person name="Takahara H."/>
            <person name="Trail F."/>
            <person name="van der Does H.C."/>
            <person name="Voll L.M."/>
            <person name="Will I."/>
            <person name="Young S."/>
            <person name="Zeng Q."/>
            <person name="Zhang J."/>
            <person name="Zhou S."/>
            <person name="Dickman M.B."/>
            <person name="Schulze-Lefert P."/>
            <person name="Ver Loren van Themaat E."/>
            <person name="Ma L.-J."/>
            <person name="Vaillancourt L.J."/>
        </authorList>
    </citation>
    <scope>NUCLEOTIDE SEQUENCE [LARGE SCALE GENOMIC DNA]</scope>
    <source>
        <strain evidence="3">IMI 349063</strain>
    </source>
</reference>
<dbReference type="AlphaFoldDB" id="H1V405"/>
<evidence type="ECO:0000313" key="2">
    <source>
        <dbReference type="EMBL" id="OBR02148.1"/>
    </source>
</evidence>
<dbReference type="EMBL" id="LTAN01000011">
    <property type="protein sequence ID" value="OBR02148.1"/>
    <property type="molecule type" value="Genomic_DNA"/>
</dbReference>
<gene>
    <name evidence="1" type="ORF">CH063_00185</name>
    <name evidence="2" type="ORF">CH63R_14449</name>
</gene>
<reference evidence="4" key="4">
    <citation type="journal article" date="2017" name="BMC Genomics">
        <title>Gapless genome assembly of Colletotrichum higginsianum reveals chromosome structure and association of transposable elements with secondary metabolite gene clusters.</title>
        <authorList>
            <person name="Dallery J.-F."/>
            <person name="Lapalu N."/>
            <person name="Zampounis A."/>
            <person name="Pigne S."/>
            <person name="Luyten I."/>
            <person name="Amselem J."/>
            <person name="Wittenberg A.H.J."/>
            <person name="Zhou S."/>
            <person name="de Queiroz M.V."/>
            <person name="Robin G.P."/>
            <person name="Auger A."/>
            <person name="Hainaut M."/>
            <person name="Henrissat B."/>
            <person name="Kim K.-T."/>
            <person name="Lee Y.-H."/>
            <person name="Lespinet O."/>
            <person name="Schwartz D.C."/>
            <person name="Thon M.R."/>
            <person name="O'Connell R.J."/>
        </authorList>
    </citation>
    <scope>NUCLEOTIDE SEQUENCE [LARGE SCALE GENOMIC DNA]</scope>
    <source>
        <strain evidence="4">IMI 349063</strain>
    </source>
</reference>
<dbReference type="VEuPathDB" id="FungiDB:CH63R_14449"/>
<evidence type="ECO:0000313" key="4">
    <source>
        <dbReference type="Proteomes" id="UP000092177"/>
    </source>
</evidence>
<dbReference type="Proteomes" id="UP000092177">
    <property type="component" value="Chromosome 11"/>
</dbReference>
<dbReference type="HOGENOM" id="CLU_966470_0_0_1"/>
<name>H1V405_COLHI</name>
<reference evidence="1" key="1">
    <citation type="submission" date="2011-12" db="EMBL/GenBank/DDBJ databases">
        <title>The genome sequence of Colletotrichum higginsianum IMI 34906.</title>
        <authorList>
            <person name="Ma L.-J."/>
            <person name="O'Connell R."/>
            <person name="van Themaat E.V.L."/>
            <person name="Stueber K."/>
            <person name="Young S.K."/>
            <person name="Zeng Q."/>
            <person name="Gargeya S."/>
            <person name="Fitzgerald M."/>
            <person name="Haas B."/>
            <person name="Abouelleil A."/>
            <person name="Alvarado L."/>
            <person name="Arachchi H.M."/>
            <person name="Berlin A."/>
            <person name="Chapman S.B."/>
            <person name="Gearin G."/>
            <person name="Goldberg J."/>
            <person name="Griggs A."/>
            <person name="Gujja S."/>
            <person name="Hansen M."/>
            <person name="Heiman D."/>
            <person name="Howarth C."/>
            <person name="Larimer J."/>
            <person name="Lui A."/>
            <person name="MacDonald P.J.P."/>
            <person name="McCowen C."/>
            <person name="Montmayeur A."/>
            <person name="Murphy C."/>
            <person name="Neiman D."/>
            <person name="Pearson M."/>
            <person name="Priest M."/>
            <person name="Roberts A."/>
            <person name="Saif S."/>
            <person name="Shea T."/>
            <person name="Sisk P."/>
            <person name="Stolte C."/>
            <person name="Sykes S."/>
            <person name="Wortman J."/>
            <person name="Nusbaum C."/>
            <person name="Birren B."/>
        </authorList>
    </citation>
    <scope>NUCLEOTIDE SEQUENCE [LARGE SCALE GENOMIC DNA]</scope>
    <source>
        <strain evidence="1">IMI 349063</strain>
    </source>
</reference>
<dbReference type="RefSeq" id="XP_018150666.1">
    <property type="nucleotide sequence ID" value="XM_018309423.1"/>
</dbReference>
<proteinExistence type="predicted"/>
<dbReference type="GeneID" id="28873530"/>
<keyword evidence="4" id="KW-1185">Reference proteome</keyword>
<reference evidence="2" key="3">
    <citation type="submission" date="2016-02" db="EMBL/GenBank/DDBJ databases">
        <title>Resequencing and annotation of the Colletotrichum higginsianum genome.</title>
        <authorList>
            <person name="O'Connell R."/>
            <person name="Zambounis A."/>
            <person name="Thon M."/>
            <person name="Dallery J.-F."/>
        </authorList>
    </citation>
    <scope>NUCLEOTIDE SEQUENCE [LARGE SCALE GENOMIC DNA]</scope>
    <source>
        <strain evidence="2">IMI 349063</strain>
    </source>
</reference>
<dbReference type="Proteomes" id="UP000007174">
    <property type="component" value="Unassembled WGS sequence"/>
</dbReference>